<evidence type="ECO:0000256" key="3">
    <source>
        <dbReference type="ARBA" id="ARBA00022837"/>
    </source>
</evidence>
<dbReference type="Pfam" id="PF22352">
    <property type="entry name" value="K319L-like_PKD"/>
    <property type="match status" value="1"/>
</dbReference>
<name>A0ABU2ZZS8_9GAMM</name>
<dbReference type="EMBL" id="JAVRIF010000003">
    <property type="protein sequence ID" value="MDT0603428.1"/>
    <property type="molecule type" value="Genomic_DNA"/>
</dbReference>
<dbReference type="Proteomes" id="UP001266357">
    <property type="component" value="Unassembled WGS sequence"/>
</dbReference>
<dbReference type="InterPro" id="IPR027589">
    <property type="entry name" value="Choice_anch_B"/>
</dbReference>
<dbReference type="SUPFAM" id="SSF51126">
    <property type="entry name" value="Pectin lyase-like"/>
    <property type="match status" value="1"/>
</dbReference>
<dbReference type="PANTHER" id="PTHR38787">
    <property type="entry name" value="REGULATORY P DOMAIN-CONTAINING PROTEIN"/>
    <property type="match status" value="1"/>
</dbReference>
<dbReference type="Pfam" id="PF03160">
    <property type="entry name" value="Calx-beta"/>
    <property type="match status" value="2"/>
</dbReference>
<evidence type="ECO:0000256" key="2">
    <source>
        <dbReference type="ARBA" id="ARBA00022737"/>
    </source>
</evidence>
<sequence>MNKFFTLLSLTGLLSISISAYSHSEHDKSRFVSPNGTDNSRCDNVLRPCKSISYAVSQANKGDKILLSAGEFQITSSDELFYLKSALVPIYGGYNRFDHFQSQSPQSNVTTLKNVPYDMTETLRKKGFHIIADGKSFANDKQLKTKLASYQQLSESQKDASCVDGKADIFDCENIDLLAHLPLTQMSSKPSSGSDIWGHVDLNTGNEFALMTINNGVIIVDVSNPSEPVEVGTISGVNSSWRDVKVYQHFDESINLWQAYAYVTTEGYNGGVSIIDLNNLPHSVSLIEKNNVVSTSHNIYISNVDYSLNIPLPDQTASLQLVGANTKSGAFQNYSLATPTTLNLSSAKNYGNGYTHDGTSLVVDDQRAVNDCALLSGSCTVFVDFNEKEMKLWNITDPENATQLGSAEYNDVAKSNQYVHSGWGTEDKQFVLLHDEFDENRGGLNTTVRIFSIENLTSPIQVGQWTGPTRAIDHNGFVRGNRYYMSNYERGLTILDITDPTSPTQVGFFDTYTPSNSANFNGAWGVYPFLPSGNILVSDINSGLYVLKDNAKTSAKGKFAFTKNTFTTEQGVNLSIDVQRNGTETNEAVAVSYQIIQGSAQAGSDFVVANDTLTWAANDNADKTINIEIKDDLTASEFQESFFIRLYNPINGAVLGENSYATVNIIGIVDSGSGTFTENAVTLSENTGEYVVEVNRIGSTTGELTFNYQLTASSATLGSDVEDKSGEISWADGDSTSKEITLTIINDEIEEENETFVLSLSAVDNARVGTHGEILFTITDDDKNEAPTVTLGESFQVNTEQTVELSAEASDSNDDEMTYLWEQTSGTSITLTNADSLTASFIAPTTADSLVFNFTATDYRGAATTASITISVVAPTEVITVTPQKSSGGGSTTWLTLLSLMFIFPFRSFRNSQFK</sequence>
<dbReference type="Gene3D" id="2.60.40.3010">
    <property type="match status" value="1"/>
</dbReference>
<accession>A0ABU2ZZS8</accession>
<evidence type="ECO:0000256" key="4">
    <source>
        <dbReference type="SAM" id="SignalP"/>
    </source>
</evidence>
<dbReference type="Gene3D" id="2.60.40.2030">
    <property type="match status" value="2"/>
</dbReference>
<evidence type="ECO:0000313" key="7">
    <source>
        <dbReference type="Proteomes" id="UP001266357"/>
    </source>
</evidence>
<dbReference type="InterPro" id="IPR013211">
    <property type="entry name" value="LVIVD"/>
</dbReference>
<evidence type="ECO:0000313" key="6">
    <source>
        <dbReference type="EMBL" id="MDT0603428.1"/>
    </source>
</evidence>
<feature type="signal peptide" evidence="4">
    <location>
        <begin position="1"/>
        <end position="22"/>
    </location>
</feature>
<protein>
    <submittedName>
        <fullName evidence="6">Choice-of-anchor B family protein</fullName>
    </submittedName>
</protein>
<feature type="domain" description="Calx-beta" evidence="5">
    <location>
        <begin position="546"/>
        <end position="647"/>
    </location>
</feature>
<keyword evidence="7" id="KW-1185">Reference proteome</keyword>
<dbReference type="Pfam" id="PF08309">
    <property type="entry name" value="LVIVD"/>
    <property type="match status" value="2"/>
</dbReference>
<gene>
    <name evidence="6" type="ORF">RM573_07450</name>
</gene>
<keyword evidence="3" id="KW-0106">Calcium</keyword>
<dbReference type="InterPro" id="IPR011050">
    <property type="entry name" value="Pectin_lyase_fold/virulence"/>
</dbReference>
<dbReference type="SMART" id="SM00237">
    <property type="entry name" value="Calx_beta"/>
    <property type="match status" value="2"/>
</dbReference>
<proteinExistence type="predicted"/>
<dbReference type="InterPro" id="IPR003644">
    <property type="entry name" value="Calx_beta"/>
</dbReference>
<dbReference type="PANTHER" id="PTHR38787:SF3">
    <property type="entry name" value="REGULATORY P DOMAIN-CONTAINING PROTEIN"/>
    <property type="match status" value="1"/>
</dbReference>
<dbReference type="RefSeq" id="WP_311579564.1">
    <property type="nucleotide sequence ID" value="NZ_JAVRIF010000003.1"/>
</dbReference>
<evidence type="ECO:0000256" key="1">
    <source>
        <dbReference type="ARBA" id="ARBA00022729"/>
    </source>
</evidence>
<dbReference type="NCBIfam" id="TIGR04312">
    <property type="entry name" value="choice_anch_B"/>
    <property type="match status" value="1"/>
</dbReference>
<dbReference type="InterPro" id="IPR038081">
    <property type="entry name" value="CalX-like_sf"/>
</dbReference>
<organism evidence="6 7">
    <name type="scientific">Thalassotalea castellviae</name>
    <dbReference type="NCBI Taxonomy" id="3075612"/>
    <lineage>
        <taxon>Bacteria</taxon>
        <taxon>Pseudomonadati</taxon>
        <taxon>Pseudomonadota</taxon>
        <taxon>Gammaproteobacteria</taxon>
        <taxon>Alteromonadales</taxon>
        <taxon>Colwelliaceae</taxon>
        <taxon>Thalassotalea</taxon>
    </lineage>
</organism>
<feature type="chain" id="PRO_5045253218" evidence="4">
    <location>
        <begin position="23"/>
        <end position="915"/>
    </location>
</feature>
<reference evidence="6 7" key="1">
    <citation type="submission" date="2023-09" db="EMBL/GenBank/DDBJ databases">
        <authorList>
            <person name="Rey-Velasco X."/>
        </authorList>
    </citation>
    <scope>NUCLEOTIDE SEQUENCE [LARGE SCALE GENOMIC DNA]</scope>
    <source>
        <strain evidence="6 7">W431</strain>
    </source>
</reference>
<evidence type="ECO:0000259" key="5">
    <source>
        <dbReference type="SMART" id="SM00237"/>
    </source>
</evidence>
<keyword evidence="1 4" id="KW-0732">Signal</keyword>
<feature type="domain" description="Calx-beta" evidence="5">
    <location>
        <begin position="661"/>
        <end position="761"/>
    </location>
</feature>
<comment type="caution">
    <text evidence="6">The sequence shown here is derived from an EMBL/GenBank/DDBJ whole genome shotgun (WGS) entry which is preliminary data.</text>
</comment>
<dbReference type="SUPFAM" id="SSF141072">
    <property type="entry name" value="CalX-like"/>
    <property type="match status" value="2"/>
</dbReference>
<keyword evidence="2" id="KW-0677">Repeat</keyword>